<dbReference type="EMBL" id="QXDA01000003">
    <property type="protein sequence ID" value="RIA31727.1"/>
    <property type="molecule type" value="Genomic_DNA"/>
</dbReference>
<dbReference type="Pfam" id="PF00970">
    <property type="entry name" value="FAD_binding_6"/>
    <property type="match status" value="1"/>
</dbReference>
<dbReference type="Gene3D" id="3.40.50.80">
    <property type="entry name" value="Nucleotide-binding domain of ferredoxin-NADP reductase (FNR) module"/>
    <property type="match status" value="1"/>
</dbReference>
<dbReference type="PRINTS" id="PR00410">
    <property type="entry name" value="PHEHYDRXLASE"/>
</dbReference>
<dbReference type="InterPro" id="IPR001433">
    <property type="entry name" value="OxRdtase_FAD/NAD-bd"/>
</dbReference>
<dbReference type="PANTHER" id="PTHR42815">
    <property type="entry name" value="FAD-BINDING, PUTATIVE (AFU_ORTHOLOGUE AFUA_6G07600)-RELATED"/>
    <property type="match status" value="1"/>
</dbReference>
<reference evidence="3 4" key="1">
    <citation type="submission" date="2018-08" db="EMBL/GenBank/DDBJ databases">
        <title>Genome sequencing of rice bacterial endophytes.</title>
        <authorList>
            <person name="Venturi V."/>
        </authorList>
    </citation>
    <scope>NUCLEOTIDE SEQUENCE [LARGE SCALE GENOMIC DNA]</scope>
    <source>
        <strain evidence="3 4">E1205</strain>
    </source>
</reference>
<dbReference type="InterPro" id="IPR001041">
    <property type="entry name" value="2Fe-2S_ferredoxin-type"/>
</dbReference>
<evidence type="ECO:0000259" key="1">
    <source>
        <dbReference type="PROSITE" id="PS51085"/>
    </source>
</evidence>
<gene>
    <name evidence="3" type="ORF">DFO61_2455</name>
</gene>
<dbReference type="GO" id="GO:0051537">
    <property type="term" value="F:2 iron, 2 sulfur cluster binding"/>
    <property type="evidence" value="ECO:0007669"/>
    <property type="project" value="InterPro"/>
</dbReference>
<dbReference type="Gene3D" id="2.30.110.10">
    <property type="entry name" value="Electron Transport, Fmn-binding Protein, Chain A"/>
    <property type="match status" value="1"/>
</dbReference>
<dbReference type="Gene3D" id="3.10.20.30">
    <property type="match status" value="1"/>
</dbReference>
<feature type="domain" description="FAD-binding FR-type" evidence="2">
    <location>
        <begin position="330"/>
        <end position="431"/>
    </location>
</feature>
<evidence type="ECO:0008006" key="5">
    <source>
        <dbReference type="Google" id="ProtNLM"/>
    </source>
</evidence>
<evidence type="ECO:0000259" key="2">
    <source>
        <dbReference type="PROSITE" id="PS51384"/>
    </source>
</evidence>
<dbReference type="InterPro" id="IPR001709">
    <property type="entry name" value="Flavoprot_Pyr_Nucl_cyt_Rdtase"/>
</dbReference>
<evidence type="ECO:0000313" key="3">
    <source>
        <dbReference type="EMBL" id="RIA31727.1"/>
    </source>
</evidence>
<dbReference type="InterPro" id="IPR036010">
    <property type="entry name" value="2Fe-2S_ferredoxin-like_sf"/>
</dbReference>
<dbReference type="PROSITE" id="PS00197">
    <property type="entry name" value="2FE2S_FER_1"/>
    <property type="match status" value="1"/>
</dbReference>
<dbReference type="InterPro" id="IPR017938">
    <property type="entry name" value="Riboflavin_synthase-like_b-brl"/>
</dbReference>
<dbReference type="PROSITE" id="PS51085">
    <property type="entry name" value="2FE2S_FER_2"/>
    <property type="match status" value="1"/>
</dbReference>
<dbReference type="Gene3D" id="2.40.30.10">
    <property type="entry name" value="Translation factors"/>
    <property type="match status" value="1"/>
</dbReference>
<dbReference type="PROSITE" id="PS51384">
    <property type="entry name" value="FAD_FR"/>
    <property type="match status" value="1"/>
</dbReference>
<name>A0A397N990_ECTOL</name>
<dbReference type="InterPro" id="IPR011576">
    <property type="entry name" value="Pyridox_Oxase_N"/>
</dbReference>
<dbReference type="PANTHER" id="PTHR42815:SF2">
    <property type="entry name" value="FAD-BINDING, PUTATIVE (AFU_ORTHOLOGUE AFUA_6G07600)-RELATED"/>
    <property type="match status" value="1"/>
</dbReference>
<accession>A0A397N990</accession>
<dbReference type="Pfam" id="PF00175">
    <property type="entry name" value="NAD_binding_1"/>
    <property type="match status" value="1"/>
</dbReference>
<feature type="domain" description="2Fe-2S ferredoxin-type" evidence="1">
    <location>
        <begin position="591"/>
        <end position="681"/>
    </location>
</feature>
<dbReference type="GO" id="GO:0016491">
    <property type="term" value="F:oxidoreductase activity"/>
    <property type="evidence" value="ECO:0007669"/>
    <property type="project" value="InterPro"/>
</dbReference>
<dbReference type="SUPFAM" id="SSF54292">
    <property type="entry name" value="2Fe-2S ferredoxin-like"/>
    <property type="match status" value="1"/>
</dbReference>
<dbReference type="InterPro" id="IPR012675">
    <property type="entry name" value="Beta-grasp_dom_sf"/>
</dbReference>
<dbReference type="SUPFAM" id="SSF50475">
    <property type="entry name" value="FMN-binding split barrel"/>
    <property type="match status" value="1"/>
</dbReference>
<dbReference type="AlphaFoldDB" id="A0A397N990"/>
<dbReference type="InterPro" id="IPR017927">
    <property type="entry name" value="FAD-bd_FR_type"/>
</dbReference>
<dbReference type="CDD" id="cd00207">
    <property type="entry name" value="fer2"/>
    <property type="match status" value="1"/>
</dbReference>
<dbReference type="SUPFAM" id="SSF63380">
    <property type="entry name" value="Riboflavin synthase domain-like"/>
    <property type="match status" value="1"/>
</dbReference>
<protein>
    <recommendedName>
        <fullName evidence="5">FAD-binding oxidoreductase</fullName>
    </recommendedName>
</protein>
<dbReference type="InterPro" id="IPR006058">
    <property type="entry name" value="2Fe2S_fd_BS"/>
</dbReference>
<evidence type="ECO:0000313" key="4">
    <source>
        <dbReference type="Proteomes" id="UP000265836"/>
    </source>
</evidence>
<dbReference type="Pfam" id="PF00111">
    <property type="entry name" value="Fer2"/>
    <property type="match status" value="1"/>
</dbReference>
<dbReference type="InterPro" id="IPR008333">
    <property type="entry name" value="Cbr1-like_FAD-bd_dom"/>
</dbReference>
<comment type="caution">
    <text evidence="3">The sequence shown here is derived from an EMBL/GenBank/DDBJ whole genome shotgun (WGS) entry which is preliminary data.</text>
</comment>
<sequence>MQQLPSHRQSPWHAGERQLQEKVGVAERMEVLGQKVIRDYMPDQHREFYHQLPFMIAGAVDGAGQPWATLIEGEEGFVTSPDPRRLSFDLAAMVLDPLDPATSGLGSGEAIGLLGIELHTRRRNRLNGHIRQASAQRLEITVEHSYGNCPQYIQLRQYRRAHERGIERIDATELDARSVEMIRSADTFFVASYVEHDDGRRSVDVSHRGGRAGFVGVEGNRLTIPDYAGNLFFNTLGNLSVNPRAGLLFVDFTSGDVLQLAGRAEIILDSPLINAFEGAERLWTLDVEQVVLRPAATSLRWAFEEYAPTSLMTGTWAETDARLREREQRNQWQRWRVQHQQQESTDIRSFVLAPEQGVAPRFAAGQHLPIRITTVTGETLLRTYSLSSAPSDNQLRISIKAQGVVSRHLHEQIRVGDVLEVRPPLGSFTLNSETNRPLVLIGAGVGITPLLSMLREQVALEQGRRIHFFQGARTLADLPFQAELRELVQRAGGLLQVHRALSAPEQHAVLGHDYEQHGRIELAQIKAALSFDDYDFYLCGPTAFTQAIYDGLRDLNVADTRIHAEAFGPSTLKRRTDDQSVTFVQPPAASEPVPVYFTSSSKEARWKPEGGSLLELAESRGLTPEFSCRGGSCGTCKTRLVSGQVHYPNPPDELPEDGSVLICCAIPAQGEDGVQPLVLDL</sequence>
<dbReference type="Proteomes" id="UP000265836">
    <property type="component" value="Unassembled WGS sequence"/>
</dbReference>
<dbReference type="InterPro" id="IPR039261">
    <property type="entry name" value="FNR_nucleotide-bd"/>
</dbReference>
<dbReference type="SUPFAM" id="SSF52343">
    <property type="entry name" value="Ferredoxin reductase-like, C-terminal NADP-linked domain"/>
    <property type="match status" value="1"/>
</dbReference>
<dbReference type="InterPro" id="IPR012349">
    <property type="entry name" value="Split_barrel_FMN-bd"/>
</dbReference>
<dbReference type="CDD" id="cd06184">
    <property type="entry name" value="flavohem_like_fad_nad_binding"/>
    <property type="match status" value="1"/>
</dbReference>
<dbReference type="Pfam" id="PF01243">
    <property type="entry name" value="PNPOx_N"/>
    <property type="match status" value="1"/>
</dbReference>
<proteinExistence type="predicted"/>
<organism evidence="3 4">
    <name type="scientific">Ectopseudomonas oleovorans</name>
    <name type="common">Pseudomonas oleovorans</name>
    <dbReference type="NCBI Taxonomy" id="301"/>
    <lineage>
        <taxon>Bacteria</taxon>
        <taxon>Pseudomonadati</taxon>
        <taxon>Pseudomonadota</taxon>
        <taxon>Gammaproteobacteria</taxon>
        <taxon>Pseudomonadales</taxon>
        <taxon>Pseudomonadaceae</taxon>
        <taxon>Ectopseudomonas</taxon>
    </lineage>
</organism>
<dbReference type="PRINTS" id="PR00371">
    <property type="entry name" value="FPNCR"/>
</dbReference>
<dbReference type="RefSeq" id="WP_119693033.1">
    <property type="nucleotide sequence ID" value="NZ_QXDA01000003.1"/>
</dbReference>